<sequence>MMLIDTHCHLDASTFDGDREALLARARGLGVSQFIIPATGEENWAAVSALADPAQGRFYALGIHPLWAASHSPSALTRLAQRLAAPSPGLVAIGECGLDGRSQVEQEGQLTLFEGQLRLAGETGLPLLVHSVRANDTVAGLLRRYRPQAGGVIHAFSGSRHQAERFWELGFCLGIGGTITYERANKTREAVAALPWEALVLETDAPDMPLCGRQGERNSPEYLPEVLAVLAELRGEDPSEVAKLLRRSTCRLFPALDTPFNN</sequence>
<dbReference type="CDD" id="cd01310">
    <property type="entry name" value="TatD_DNAse"/>
    <property type="match status" value="1"/>
</dbReference>
<comment type="similarity">
    <text evidence="1">Belongs to the metallo-dependent hydrolases superfamily. TatD-type hydrolase family.</text>
</comment>
<evidence type="ECO:0000313" key="3">
    <source>
        <dbReference type="EMBL" id="MBZ6068454.1"/>
    </source>
</evidence>
<dbReference type="GO" id="GO:0016787">
    <property type="term" value="F:hydrolase activity"/>
    <property type="evidence" value="ECO:0007669"/>
    <property type="project" value="UniProtKB-KW"/>
</dbReference>
<dbReference type="EMBL" id="JAIRBT010000045">
    <property type="protein sequence ID" value="MBZ6068454.1"/>
    <property type="molecule type" value="Genomic_DNA"/>
</dbReference>
<dbReference type="PANTHER" id="PTHR46124">
    <property type="entry name" value="D-AMINOACYL-TRNA DEACYLASE"/>
    <property type="match status" value="1"/>
</dbReference>
<organism evidence="3 4">
    <name type="scientific">Aeromonas schubertii</name>
    <dbReference type="NCBI Taxonomy" id="652"/>
    <lineage>
        <taxon>Bacteria</taxon>
        <taxon>Pseudomonadati</taxon>
        <taxon>Pseudomonadota</taxon>
        <taxon>Gammaproteobacteria</taxon>
        <taxon>Aeromonadales</taxon>
        <taxon>Aeromonadaceae</taxon>
        <taxon>Aeromonas</taxon>
    </lineage>
</organism>
<gene>
    <name evidence="3" type="ORF">LA374_19915</name>
</gene>
<protein>
    <submittedName>
        <fullName evidence="3">TatD family hydrolase</fullName>
    </submittedName>
</protein>
<dbReference type="Gene3D" id="3.20.20.140">
    <property type="entry name" value="Metal-dependent hydrolases"/>
    <property type="match status" value="1"/>
</dbReference>
<dbReference type="InterPro" id="IPR001130">
    <property type="entry name" value="TatD-like"/>
</dbReference>
<dbReference type="Pfam" id="PF01026">
    <property type="entry name" value="TatD_DNase"/>
    <property type="match status" value="1"/>
</dbReference>
<dbReference type="RefSeq" id="WP_224163747.1">
    <property type="nucleotide sequence ID" value="NZ_JAIRBT010000045.1"/>
</dbReference>
<dbReference type="SUPFAM" id="SSF51556">
    <property type="entry name" value="Metallo-dependent hydrolases"/>
    <property type="match status" value="1"/>
</dbReference>
<name>A0ABS7VGC5_9GAMM</name>
<dbReference type="PROSITE" id="PS01137">
    <property type="entry name" value="TATD_1"/>
    <property type="match status" value="1"/>
</dbReference>
<reference evidence="3 4" key="1">
    <citation type="submission" date="2021-09" db="EMBL/GenBank/DDBJ databases">
        <title>Aeromonas schubertii isolated from Asian sea bass.</title>
        <authorList>
            <person name="Pinpimai K."/>
        </authorList>
    </citation>
    <scope>NUCLEOTIDE SEQUENCE [LARGE SCALE GENOMIC DNA]</scope>
    <source>
        <strain evidence="3 4">CHULA2021a</strain>
    </source>
</reference>
<dbReference type="InterPro" id="IPR032466">
    <property type="entry name" value="Metal_Hydrolase"/>
</dbReference>
<evidence type="ECO:0000313" key="4">
    <source>
        <dbReference type="Proteomes" id="UP000774958"/>
    </source>
</evidence>
<dbReference type="PANTHER" id="PTHR46124:SF3">
    <property type="entry name" value="HYDROLASE"/>
    <property type="match status" value="1"/>
</dbReference>
<accession>A0ABS7VGC5</accession>
<dbReference type="PIRSF" id="PIRSF005902">
    <property type="entry name" value="DNase_TatD"/>
    <property type="match status" value="1"/>
</dbReference>
<keyword evidence="2 3" id="KW-0378">Hydrolase</keyword>
<proteinExistence type="inferred from homology"/>
<dbReference type="InterPro" id="IPR018228">
    <property type="entry name" value="DNase_TatD-rel_CS"/>
</dbReference>
<keyword evidence="4" id="KW-1185">Reference proteome</keyword>
<comment type="caution">
    <text evidence="3">The sequence shown here is derived from an EMBL/GenBank/DDBJ whole genome shotgun (WGS) entry which is preliminary data.</text>
</comment>
<evidence type="ECO:0000256" key="1">
    <source>
        <dbReference type="ARBA" id="ARBA00009275"/>
    </source>
</evidence>
<dbReference type="PROSITE" id="PS01091">
    <property type="entry name" value="TATD_3"/>
    <property type="match status" value="1"/>
</dbReference>
<evidence type="ECO:0000256" key="2">
    <source>
        <dbReference type="ARBA" id="ARBA00022801"/>
    </source>
</evidence>
<dbReference type="Proteomes" id="UP000774958">
    <property type="component" value="Unassembled WGS sequence"/>
</dbReference>